<dbReference type="RefSeq" id="WP_122901250.1">
    <property type="nucleotide sequence ID" value="NZ_RHIB01000003.1"/>
</dbReference>
<organism evidence="2 3">
    <name type="scientific">Alteribacter keqinensis</name>
    <dbReference type="NCBI Taxonomy" id="2483800"/>
    <lineage>
        <taxon>Bacteria</taxon>
        <taxon>Bacillati</taxon>
        <taxon>Bacillota</taxon>
        <taxon>Bacilli</taxon>
        <taxon>Bacillales</taxon>
        <taxon>Bacillaceae</taxon>
        <taxon>Alteribacter</taxon>
    </lineage>
</organism>
<feature type="signal peptide" evidence="1">
    <location>
        <begin position="1"/>
        <end position="25"/>
    </location>
</feature>
<keyword evidence="1" id="KW-0732">Signal</keyword>
<keyword evidence="3" id="KW-1185">Reference proteome</keyword>
<protein>
    <recommendedName>
        <fullName evidence="4">DUF4830 domain-containing protein</fullName>
    </recommendedName>
</protein>
<gene>
    <name evidence="2" type="ORF">EBO34_18210</name>
</gene>
<sequence length="146" mass="15795">MIRIAPIAAALLILLVSGCSSQALLSDNALIAQTHLEGMGFKVLSMDREGTYTFTDEDLVSKQRAQPHEEIWAVQEHIAESFSGQMIITITFTVQEHPLDNAFGMGKTKATVMIIEGEVIGGWAYPVSKDNDVSGAPYSLDGKAPE</sequence>
<dbReference type="Proteomes" id="UP000278746">
    <property type="component" value="Unassembled WGS sequence"/>
</dbReference>
<proteinExistence type="predicted"/>
<dbReference type="EMBL" id="RHIB01000003">
    <property type="protein sequence ID" value="RNA67122.1"/>
    <property type="molecule type" value="Genomic_DNA"/>
</dbReference>
<evidence type="ECO:0008006" key="4">
    <source>
        <dbReference type="Google" id="ProtNLM"/>
    </source>
</evidence>
<dbReference type="PROSITE" id="PS51257">
    <property type="entry name" value="PROKAR_LIPOPROTEIN"/>
    <property type="match status" value="1"/>
</dbReference>
<name>A0A3M7TNU1_9BACI</name>
<evidence type="ECO:0000256" key="1">
    <source>
        <dbReference type="SAM" id="SignalP"/>
    </source>
</evidence>
<dbReference type="AlphaFoldDB" id="A0A3M7TNU1"/>
<reference evidence="2 3" key="1">
    <citation type="submission" date="2018-10" db="EMBL/GenBank/DDBJ databases">
        <title>Bacillus Keqinensis sp. nov., a moderately halophilic bacterium isolated from a saline-alkaline lake.</title>
        <authorList>
            <person name="Wang H."/>
        </authorList>
    </citation>
    <scope>NUCLEOTIDE SEQUENCE [LARGE SCALE GENOMIC DNA]</scope>
    <source>
        <strain evidence="2 3">KQ-3</strain>
    </source>
</reference>
<evidence type="ECO:0000313" key="2">
    <source>
        <dbReference type="EMBL" id="RNA67122.1"/>
    </source>
</evidence>
<feature type="chain" id="PRO_5017937018" description="DUF4830 domain-containing protein" evidence="1">
    <location>
        <begin position="26"/>
        <end position="146"/>
    </location>
</feature>
<comment type="caution">
    <text evidence="2">The sequence shown here is derived from an EMBL/GenBank/DDBJ whole genome shotgun (WGS) entry which is preliminary data.</text>
</comment>
<accession>A0A3M7TNU1</accession>
<evidence type="ECO:0000313" key="3">
    <source>
        <dbReference type="Proteomes" id="UP000278746"/>
    </source>
</evidence>
<dbReference type="OrthoDB" id="1904509at2"/>